<sequence length="90" mass="9916">MNVVAEAIRRTSRSLDHLRCCKADAAELLRDRRVLQRTTSSARVLGLKMAREVEVDVVRPSLPTLSNNSVPRRGTAAMLRQTAVTPDCAS</sequence>
<protein>
    <submittedName>
        <fullName evidence="1">FGENESH: predicted gene_14.85 protein</fullName>
    </submittedName>
</protein>
<evidence type="ECO:0000313" key="2">
    <source>
        <dbReference type="Proteomes" id="UP000199069"/>
    </source>
</evidence>
<reference evidence="1 2" key="1">
    <citation type="submission" date="2015-07" db="EMBL/GenBank/DDBJ databases">
        <authorList>
            <person name="Cajimat M.N.B."/>
            <person name="Milazzo M.L."/>
            <person name="Fulhorst C.F."/>
        </authorList>
    </citation>
    <scope>NUCLEOTIDE SEQUENCE [LARGE SCALE GENOMIC DNA]</scope>
    <source>
        <strain evidence="1">Single colony</strain>
    </source>
</reference>
<keyword evidence="2" id="KW-1185">Reference proteome</keyword>
<proteinExistence type="predicted"/>
<gene>
    <name evidence="1" type="primary">FGENESH: predicted gene_14.85</name>
    <name evidence="1" type="ORF">BN2166_0065350</name>
</gene>
<name>A0A0K3CLZ0_RHOTO</name>
<evidence type="ECO:0000313" key="1">
    <source>
        <dbReference type="EMBL" id="CTR10674.1"/>
    </source>
</evidence>
<dbReference type="EMBL" id="CWKI01000014">
    <property type="protein sequence ID" value="CTR10674.1"/>
    <property type="molecule type" value="Genomic_DNA"/>
</dbReference>
<organism evidence="1 2">
    <name type="scientific">Rhodotorula toruloides</name>
    <name type="common">Yeast</name>
    <name type="synonym">Rhodosporidium toruloides</name>
    <dbReference type="NCBI Taxonomy" id="5286"/>
    <lineage>
        <taxon>Eukaryota</taxon>
        <taxon>Fungi</taxon>
        <taxon>Dikarya</taxon>
        <taxon>Basidiomycota</taxon>
        <taxon>Pucciniomycotina</taxon>
        <taxon>Microbotryomycetes</taxon>
        <taxon>Sporidiobolales</taxon>
        <taxon>Sporidiobolaceae</taxon>
        <taxon>Rhodotorula</taxon>
    </lineage>
</organism>
<dbReference type="Proteomes" id="UP000199069">
    <property type="component" value="Unassembled WGS sequence"/>
</dbReference>
<accession>A0A0K3CLZ0</accession>
<dbReference type="AlphaFoldDB" id="A0A0K3CLZ0"/>
<feature type="non-terminal residue" evidence="1">
    <location>
        <position position="90"/>
    </location>
</feature>